<keyword evidence="2" id="KW-1185">Reference proteome</keyword>
<protein>
    <submittedName>
        <fullName evidence="1">Uncharacterized protein</fullName>
    </submittedName>
</protein>
<evidence type="ECO:0000313" key="2">
    <source>
        <dbReference type="Proteomes" id="UP000001064"/>
    </source>
</evidence>
<dbReference type="GeneID" id="10511218"/>
<dbReference type="InParanoid" id="F1A127"/>
<organism evidence="1 2">
    <name type="scientific">Dictyostelium purpureum</name>
    <name type="common">Slime mold</name>
    <dbReference type="NCBI Taxonomy" id="5786"/>
    <lineage>
        <taxon>Eukaryota</taxon>
        <taxon>Amoebozoa</taxon>
        <taxon>Evosea</taxon>
        <taxon>Eumycetozoa</taxon>
        <taxon>Dictyostelia</taxon>
        <taxon>Dictyosteliales</taxon>
        <taxon>Dictyosteliaceae</taxon>
        <taxon>Dictyostelium</taxon>
    </lineage>
</organism>
<name>F1A127_DICPU</name>
<reference evidence="2" key="1">
    <citation type="journal article" date="2011" name="Genome Biol.">
        <title>Comparative genomics of the social amoebae Dictyostelium discoideum and Dictyostelium purpureum.</title>
        <authorList>
            <consortium name="US DOE Joint Genome Institute (JGI-PGF)"/>
            <person name="Sucgang R."/>
            <person name="Kuo A."/>
            <person name="Tian X."/>
            <person name="Salerno W."/>
            <person name="Parikh A."/>
            <person name="Feasley C.L."/>
            <person name="Dalin E."/>
            <person name="Tu H."/>
            <person name="Huang E."/>
            <person name="Barry K."/>
            <person name="Lindquist E."/>
            <person name="Shapiro H."/>
            <person name="Bruce D."/>
            <person name="Schmutz J."/>
            <person name="Salamov A."/>
            <person name="Fey P."/>
            <person name="Gaudet P."/>
            <person name="Anjard C."/>
            <person name="Babu M.M."/>
            <person name="Basu S."/>
            <person name="Bushmanova Y."/>
            <person name="van der Wel H."/>
            <person name="Katoh-Kurasawa M."/>
            <person name="Dinh C."/>
            <person name="Coutinho P.M."/>
            <person name="Saito T."/>
            <person name="Elias M."/>
            <person name="Schaap P."/>
            <person name="Kay R.R."/>
            <person name="Henrissat B."/>
            <person name="Eichinger L."/>
            <person name="Rivero F."/>
            <person name="Putnam N.H."/>
            <person name="West C.M."/>
            <person name="Loomis W.F."/>
            <person name="Chisholm R.L."/>
            <person name="Shaulsky G."/>
            <person name="Strassmann J.E."/>
            <person name="Queller D.C."/>
            <person name="Kuspa A."/>
            <person name="Grigoriev I.V."/>
        </authorList>
    </citation>
    <scope>NUCLEOTIDE SEQUENCE [LARGE SCALE GENOMIC DNA]</scope>
    <source>
        <strain evidence="2">QSDP1</strain>
    </source>
</reference>
<dbReference type="EMBL" id="GL871358">
    <property type="protein sequence ID" value="EGC30103.1"/>
    <property type="molecule type" value="Genomic_DNA"/>
</dbReference>
<dbReference type="RefSeq" id="XP_003293371.1">
    <property type="nucleotide sequence ID" value="XM_003293323.1"/>
</dbReference>
<dbReference type="KEGG" id="dpp:DICPUDRAFT_158206"/>
<evidence type="ECO:0000313" key="1">
    <source>
        <dbReference type="EMBL" id="EGC30103.1"/>
    </source>
</evidence>
<dbReference type="VEuPathDB" id="AmoebaDB:DICPUDRAFT_158206"/>
<accession>F1A127</accession>
<proteinExistence type="predicted"/>
<sequence length="77" mass="8898">MQTYNQNCQGLELFKRILEYDVAEIFSVLGSAASSKQDFSNQSNNSKKQSNIYLNIELNKFNNRAQYLNTPILVIYI</sequence>
<dbReference type="Proteomes" id="UP000001064">
    <property type="component" value="Unassembled WGS sequence"/>
</dbReference>
<dbReference type="AlphaFoldDB" id="F1A127"/>
<gene>
    <name evidence="1" type="ORF">DICPUDRAFT_158206</name>
</gene>